<evidence type="ECO:0000313" key="2">
    <source>
        <dbReference type="Proteomes" id="UP000216991"/>
    </source>
</evidence>
<dbReference type="EMBL" id="NOXT01000112">
    <property type="protein sequence ID" value="OYQ27817.1"/>
    <property type="molecule type" value="Genomic_DNA"/>
</dbReference>
<dbReference type="RefSeq" id="WP_094473925.1">
    <property type="nucleotide sequence ID" value="NZ_NOXT01000112.1"/>
</dbReference>
<keyword evidence="2" id="KW-1185">Reference proteome</keyword>
<protein>
    <recommendedName>
        <fullName evidence="3">YdhG-like domain-containing protein</fullName>
    </recommendedName>
</protein>
<dbReference type="OrthoDB" id="5951444at2"/>
<accession>A0A255YEZ5</accession>
<sequence>MGTTAPKTQPTSASVPDYLAALDPPRRRDEAQAIGALLETITGHPPILWGTSIIGFGTYPTKTGPWPRLGFSPRKANHVIYLMDGFTGQADLLARLGKATTGVSCLYVKKLADVDMDVLAEMARRSWAMMAERHPL</sequence>
<dbReference type="Proteomes" id="UP000216991">
    <property type="component" value="Unassembled WGS sequence"/>
</dbReference>
<comment type="caution">
    <text evidence="1">The sequence shown here is derived from an EMBL/GenBank/DDBJ whole genome shotgun (WGS) entry which is preliminary data.</text>
</comment>
<evidence type="ECO:0008006" key="3">
    <source>
        <dbReference type="Google" id="ProtNLM"/>
    </source>
</evidence>
<name>A0A255YEZ5_9SPHN</name>
<organism evidence="1 2">
    <name type="scientific">Sandarakinorhabdus cyanobacteriorum</name>
    <dbReference type="NCBI Taxonomy" id="1981098"/>
    <lineage>
        <taxon>Bacteria</taxon>
        <taxon>Pseudomonadati</taxon>
        <taxon>Pseudomonadota</taxon>
        <taxon>Alphaproteobacteria</taxon>
        <taxon>Sphingomonadales</taxon>
        <taxon>Sphingosinicellaceae</taxon>
        <taxon>Sandarakinorhabdus</taxon>
    </lineage>
</organism>
<dbReference type="AlphaFoldDB" id="A0A255YEZ5"/>
<proteinExistence type="predicted"/>
<gene>
    <name evidence="1" type="ORF">CHU93_10095</name>
</gene>
<reference evidence="1 2" key="1">
    <citation type="submission" date="2017-07" db="EMBL/GenBank/DDBJ databases">
        <title>Sandarakinorhabdus cyanobacteriorum sp. nov., a novel bacterium isolated from cyanobacterial aggregates in a eutrophic lake.</title>
        <authorList>
            <person name="Cai H."/>
        </authorList>
    </citation>
    <scope>NUCLEOTIDE SEQUENCE [LARGE SCALE GENOMIC DNA]</scope>
    <source>
        <strain evidence="1 2">TH057</strain>
    </source>
</reference>
<evidence type="ECO:0000313" key="1">
    <source>
        <dbReference type="EMBL" id="OYQ27817.1"/>
    </source>
</evidence>